<organism evidence="1 2">
    <name type="scientific">Willisornis vidua</name>
    <name type="common">Xingu scale-backed antbird</name>
    <dbReference type="NCBI Taxonomy" id="1566151"/>
    <lineage>
        <taxon>Eukaryota</taxon>
        <taxon>Metazoa</taxon>
        <taxon>Chordata</taxon>
        <taxon>Craniata</taxon>
        <taxon>Vertebrata</taxon>
        <taxon>Euteleostomi</taxon>
        <taxon>Archelosauria</taxon>
        <taxon>Archosauria</taxon>
        <taxon>Dinosauria</taxon>
        <taxon>Saurischia</taxon>
        <taxon>Theropoda</taxon>
        <taxon>Coelurosauria</taxon>
        <taxon>Aves</taxon>
        <taxon>Neognathae</taxon>
        <taxon>Neoaves</taxon>
        <taxon>Telluraves</taxon>
        <taxon>Australaves</taxon>
        <taxon>Passeriformes</taxon>
        <taxon>Thamnophilidae</taxon>
        <taxon>Willisornis</taxon>
    </lineage>
</organism>
<protein>
    <submittedName>
        <fullName evidence="1">Uncharacterized protein</fullName>
    </submittedName>
</protein>
<dbReference type="EMBL" id="WHWB01033766">
    <property type="protein sequence ID" value="KAJ7417351.1"/>
    <property type="molecule type" value="Genomic_DNA"/>
</dbReference>
<evidence type="ECO:0000313" key="1">
    <source>
        <dbReference type="EMBL" id="KAJ7417351.1"/>
    </source>
</evidence>
<sequence length="102" mass="11152">MAPMPHGPFVGNARQMRQKCKDLRSIAIPPIKDEIKEQDREEAHQIVPLKPMHICEAANMANESNTSAVCPKHLSSSVKVQIHQLETSSPGRGTAKGITDGE</sequence>
<keyword evidence="2" id="KW-1185">Reference proteome</keyword>
<proteinExistence type="predicted"/>
<accession>A0ABQ9DC69</accession>
<evidence type="ECO:0000313" key="2">
    <source>
        <dbReference type="Proteomes" id="UP001145742"/>
    </source>
</evidence>
<comment type="caution">
    <text evidence="1">The sequence shown here is derived from an EMBL/GenBank/DDBJ whole genome shotgun (WGS) entry which is preliminary data.</text>
</comment>
<gene>
    <name evidence="1" type="ORF">WISP_64907</name>
</gene>
<name>A0ABQ9DC69_9PASS</name>
<dbReference type="Proteomes" id="UP001145742">
    <property type="component" value="Unassembled WGS sequence"/>
</dbReference>
<reference evidence="1" key="1">
    <citation type="submission" date="2019-10" db="EMBL/GenBank/DDBJ databases">
        <authorList>
            <person name="Soares A.E.R."/>
            <person name="Aleixo A."/>
            <person name="Schneider P."/>
            <person name="Miyaki C.Y."/>
            <person name="Schneider M.P."/>
            <person name="Mello C."/>
            <person name="Vasconcelos A.T.R."/>
        </authorList>
    </citation>
    <scope>NUCLEOTIDE SEQUENCE</scope>
    <source>
        <tissue evidence="1">Muscle</tissue>
    </source>
</reference>